<dbReference type="AlphaFoldDB" id="A0AB39UV72"/>
<organism evidence="1">
    <name type="scientific">Thermohahella caldifontis</name>
    <dbReference type="NCBI Taxonomy" id="3142973"/>
    <lineage>
        <taxon>Bacteria</taxon>
        <taxon>Pseudomonadati</taxon>
        <taxon>Pseudomonadota</taxon>
        <taxon>Gammaproteobacteria</taxon>
        <taxon>Oceanospirillales</taxon>
        <taxon>Hahellaceae</taxon>
        <taxon>Thermohahella</taxon>
    </lineage>
</organism>
<dbReference type="Pfam" id="PF09650">
    <property type="entry name" value="PHA_gran_rgn"/>
    <property type="match status" value="1"/>
</dbReference>
<evidence type="ECO:0000313" key="1">
    <source>
        <dbReference type="EMBL" id="XDT72188.1"/>
    </source>
</evidence>
<dbReference type="NCBIfam" id="TIGR02610">
    <property type="entry name" value="PHA_gran_rgn"/>
    <property type="match status" value="1"/>
</dbReference>
<protein>
    <submittedName>
        <fullName evidence="1">Polyhydroxyalkanoic acid system family protein</fullName>
    </submittedName>
</protein>
<name>A0AB39UV72_9GAMM</name>
<proteinExistence type="predicted"/>
<accession>A0AB39UV72</accession>
<dbReference type="RefSeq" id="WP_369601200.1">
    <property type="nucleotide sequence ID" value="NZ_CP154858.1"/>
</dbReference>
<dbReference type="EMBL" id="CP154858">
    <property type="protein sequence ID" value="XDT72188.1"/>
    <property type="molecule type" value="Genomic_DNA"/>
</dbReference>
<reference evidence="1" key="1">
    <citation type="submission" date="2024-05" db="EMBL/GenBank/DDBJ databases">
        <title>Genome sequencing of novel strain.</title>
        <authorList>
            <person name="Ganbat D."/>
            <person name="Ganbat S."/>
            <person name="Lee S.-J."/>
        </authorList>
    </citation>
    <scope>NUCLEOTIDE SEQUENCE</scope>
    <source>
        <strain evidence="1">SMD15-11</strain>
    </source>
</reference>
<gene>
    <name evidence="1" type="ORF">AAIA72_15535</name>
</gene>
<dbReference type="KEGG" id="tcd:AAIA72_15535"/>
<sequence length="94" mass="10735">MSVIQIQRSHQLSQKEAHALADELARDLAERFGVRWHWRGDTLEFSGRGVKGSLALPEGRLSLIMELGLMFRPFRSRVEQSINRHLDEALGPEV</sequence>
<dbReference type="InterPro" id="IPR013433">
    <property type="entry name" value="PHA_gran_rgn"/>
</dbReference>